<evidence type="ECO:0000256" key="1">
    <source>
        <dbReference type="SAM" id="MobiDB-lite"/>
    </source>
</evidence>
<evidence type="ECO:0000313" key="2">
    <source>
        <dbReference type="EMBL" id="VDK28713.1"/>
    </source>
</evidence>
<accession>A0A3P6PH87</accession>
<dbReference type="AlphaFoldDB" id="A0A3P6PH87"/>
<proteinExistence type="predicted"/>
<feature type="region of interest" description="Disordered" evidence="1">
    <location>
        <begin position="1"/>
        <end position="93"/>
    </location>
</feature>
<evidence type="ECO:0000313" key="3">
    <source>
        <dbReference type="Proteomes" id="UP000267096"/>
    </source>
</evidence>
<dbReference type="Proteomes" id="UP000267096">
    <property type="component" value="Unassembled WGS sequence"/>
</dbReference>
<gene>
    <name evidence="2" type="ORF">ASIM_LOCUS7192</name>
</gene>
<feature type="compositionally biased region" description="Basic and acidic residues" evidence="1">
    <location>
        <begin position="26"/>
        <end position="58"/>
    </location>
</feature>
<sequence>MNTSNPRTEVTQTSIYRIPTYPTSEVTERHNFGLLRSDSDHDNTESILRRSEDKRDENLSEEPILLPTYLRNKTEQQSGSAEHGSDEIDSTTSNIGLLDGLKQSFRQESSSVNNYTDDGDNKQTVSSNIKRDVEFLESLQEELEEEQNKSDEQQDQAHSTIAQTAAENLEENFTEQRYSFGAIQEAPENSANEESSSGARFVPLPQDLLMAKSALRHVSDTAKESTTDSIVGGSSGATYT</sequence>
<organism evidence="2 3">
    <name type="scientific">Anisakis simplex</name>
    <name type="common">Herring worm</name>
    <dbReference type="NCBI Taxonomy" id="6269"/>
    <lineage>
        <taxon>Eukaryota</taxon>
        <taxon>Metazoa</taxon>
        <taxon>Ecdysozoa</taxon>
        <taxon>Nematoda</taxon>
        <taxon>Chromadorea</taxon>
        <taxon>Rhabditida</taxon>
        <taxon>Spirurina</taxon>
        <taxon>Ascaridomorpha</taxon>
        <taxon>Ascaridoidea</taxon>
        <taxon>Anisakidae</taxon>
        <taxon>Anisakis</taxon>
        <taxon>Anisakis simplex complex</taxon>
    </lineage>
</organism>
<feature type="region of interest" description="Disordered" evidence="1">
    <location>
        <begin position="108"/>
        <end position="128"/>
    </location>
</feature>
<name>A0A3P6PH87_ANISI</name>
<feature type="region of interest" description="Disordered" evidence="1">
    <location>
        <begin position="219"/>
        <end position="240"/>
    </location>
</feature>
<feature type="non-terminal residue" evidence="2">
    <location>
        <position position="240"/>
    </location>
</feature>
<dbReference type="EMBL" id="UYRR01016963">
    <property type="protein sequence ID" value="VDK28713.1"/>
    <property type="molecule type" value="Genomic_DNA"/>
</dbReference>
<reference evidence="2 3" key="1">
    <citation type="submission" date="2018-11" db="EMBL/GenBank/DDBJ databases">
        <authorList>
            <consortium name="Pathogen Informatics"/>
        </authorList>
    </citation>
    <scope>NUCLEOTIDE SEQUENCE [LARGE SCALE GENOMIC DNA]</scope>
</reference>
<keyword evidence="3" id="KW-1185">Reference proteome</keyword>
<feature type="compositionally biased region" description="Polar residues" evidence="1">
    <location>
        <begin position="1"/>
        <end position="25"/>
    </location>
</feature>
<protein>
    <submittedName>
        <fullName evidence="2">Uncharacterized protein</fullName>
    </submittedName>
</protein>